<comment type="caution">
    <text evidence="1">The sequence shown here is derived from an EMBL/GenBank/DDBJ whole genome shotgun (WGS) entry which is preliminary data.</text>
</comment>
<gene>
    <name evidence="1" type="ORF">CCMP2556_LOCUS47663</name>
</gene>
<dbReference type="EMBL" id="CAXAMN010026155">
    <property type="protein sequence ID" value="CAK9101025.1"/>
    <property type="molecule type" value="Genomic_DNA"/>
</dbReference>
<keyword evidence="2" id="KW-1185">Reference proteome</keyword>
<evidence type="ECO:0000313" key="2">
    <source>
        <dbReference type="Proteomes" id="UP001642484"/>
    </source>
</evidence>
<feature type="non-terminal residue" evidence="1">
    <location>
        <position position="1"/>
    </location>
</feature>
<reference evidence="1 2" key="1">
    <citation type="submission" date="2024-02" db="EMBL/GenBank/DDBJ databases">
        <authorList>
            <person name="Chen Y."/>
            <person name="Shah S."/>
            <person name="Dougan E. K."/>
            <person name="Thang M."/>
            <person name="Chan C."/>
        </authorList>
    </citation>
    <scope>NUCLEOTIDE SEQUENCE [LARGE SCALE GENOMIC DNA]</scope>
</reference>
<name>A0ABP0RKA2_9DINO</name>
<protein>
    <submittedName>
        <fullName evidence="1">Uncharacterized protein</fullName>
    </submittedName>
</protein>
<dbReference type="Proteomes" id="UP001642484">
    <property type="component" value="Unassembled WGS sequence"/>
</dbReference>
<accession>A0ABP0RKA2</accession>
<feature type="non-terminal residue" evidence="1">
    <location>
        <position position="197"/>
    </location>
</feature>
<proteinExistence type="predicted"/>
<evidence type="ECO:0000313" key="1">
    <source>
        <dbReference type="EMBL" id="CAK9101025.1"/>
    </source>
</evidence>
<sequence length="197" mass="23192">VTQDMNLGQWLNSEYSDRDKFERVISRIVHSRGFSPEEMDSDDLLPLIRTLLFFKAQYQHKKTQMEYHFEALRLGQETAEKQQPSALDFVGQLGLALEEHVKSTGKKVPLFQGINHVVTEFNKTVTVKKWRIDPAKKRIITNLMRCPEEAQLSTHAWYWQWLLESKVAPIFDSRGEFFKVVLMDRAPCFNYELLLWI</sequence>
<organism evidence="1 2">
    <name type="scientific">Durusdinium trenchii</name>
    <dbReference type="NCBI Taxonomy" id="1381693"/>
    <lineage>
        <taxon>Eukaryota</taxon>
        <taxon>Sar</taxon>
        <taxon>Alveolata</taxon>
        <taxon>Dinophyceae</taxon>
        <taxon>Suessiales</taxon>
        <taxon>Symbiodiniaceae</taxon>
        <taxon>Durusdinium</taxon>
    </lineage>
</organism>